<evidence type="ECO:0000259" key="1">
    <source>
        <dbReference type="SMART" id="SM01022"/>
    </source>
</evidence>
<dbReference type="AlphaFoldDB" id="W9QWJ8"/>
<dbReference type="Proteomes" id="UP000030645">
    <property type="component" value="Unassembled WGS sequence"/>
</dbReference>
<dbReference type="KEGG" id="mnt:21399226"/>
<dbReference type="Pfam" id="PF04266">
    <property type="entry name" value="ASCH"/>
    <property type="match status" value="1"/>
</dbReference>
<dbReference type="CDD" id="cd06555">
    <property type="entry name" value="ASCH_PF0470_like"/>
    <property type="match status" value="1"/>
</dbReference>
<dbReference type="InterPro" id="IPR015947">
    <property type="entry name" value="PUA-like_sf"/>
</dbReference>
<feature type="domain" description="ASCH" evidence="1">
    <location>
        <begin position="129"/>
        <end position="232"/>
    </location>
</feature>
<protein>
    <recommendedName>
        <fullName evidence="1">ASCH domain-containing protein</fullName>
    </recommendedName>
</protein>
<evidence type="ECO:0000313" key="3">
    <source>
        <dbReference type="Proteomes" id="UP000030645"/>
    </source>
</evidence>
<gene>
    <name evidence="2" type="ORF">L484_016164</name>
</gene>
<organism evidence="2 3">
    <name type="scientific">Morus notabilis</name>
    <dbReference type="NCBI Taxonomy" id="981085"/>
    <lineage>
        <taxon>Eukaryota</taxon>
        <taxon>Viridiplantae</taxon>
        <taxon>Streptophyta</taxon>
        <taxon>Embryophyta</taxon>
        <taxon>Tracheophyta</taxon>
        <taxon>Spermatophyta</taxon>
        <taxon>Magnoliopsida</taxon>
        <taxon>eudicotyledons</taxon>
        <taxon>Gunneridae</taxon>
        <taxon>Pentapetalae</taxon>
        <taxon>rosids</taxon>
        <taxon>fabids</taxon>
        <taxon>Rosales</taxon>
        <taxon>Moraceae</taxon>
        <taxon>Moreae</taxon>
        <taxon>Morus</taxon>
    </lineage>
</organism>
<dbReference type="SUPFAM" id="SSF88697">
    <property type="entry name" value="PUA domain-like"/>
    <property type="match status" value="1"/>
</dbReference>
<reference evidence="3" key="1">
    <citation type="submission" date="2013-01" db="EMBL/GenBank/DDBJ databases">
        <title>Draft Genome Sequence of a Mulberry Tree, Morus notabilis C.K. Schneid.</title>
        <authorList>
            <person name="He N."/>
            <person name="Zhao S."/>
        </authorList>
    </citation>
    <scope>NUCLEOTIDE SEQUENCE</scope>
</reference>
<dbReference type="InterPro" id="IPR007374">
    <property type="entry name" value="ASCH_domain"/>
</dbReference>
<proteinExistence type="predicted"/>
<dbReference type="SMART" id="SM01022">
    <property type="entry name" value="ASCH"/>
    <property type="match status" value="1"/>
</dbReference>
<dbReference type="Gene3D" id="2.30.130.30">
    <property type="entry name" value="Hypothetical protein"/>
    <property type="match status" value="1"/>
</dbReference>
<dbReference type="PANTHER" id="PTHR34204:SF2">
    <property type="entry name" value="RNA-BINDING ASCH DOMAIN PROTEIN"/>
    <property type="match status" value="1"/>
</dbReference>
<keyword evidence="3" id="KW-1185">Reference proteome</keyword>
<dbReference type="PANTHER" id="PTHR34204">
    <property type="entry name" value="RNA-BINDING ASCH DOMAIN PROTEIN"/>
    <property type="match status" value="1"/>
</dbReference>
<sequence>MSTVNLRNCTEELLKYTIQSRISETLEFDIGLSEDFCSRLLNSDPCDDPFPASHSTDSMEGVPPHPLYKHLAYALQQSMTSGTFYRTYNRMPMIGTENSLKQKEHFWQKLISEKGSEFVNVLRTIDLELYVEEPFFSQMKDGLKTIEGRCATGKYSRIKSGSLILLNECLLFEVQDVHWYASFSKMLEAEGLAEVLPGVKSIIEGVEIYRKFYTKEKEMSNGVLAISISKVDPQPYTYLAAILSGLNYGGVQGLLGLTNTNGTIEHALPPPRSALVSSFMMPYKIDAEVKGITLTHGAQALAKHAHRCTNKYWGTLNGNDSDKNRRALDVITQLITQCCWLNLHIVPPHGDVFEIRVADGYGARWSIDGSKFVGFLEPYVEDGHSTGWKH</sequence>
<dbReference type="OrthoDB" id="112749at2759"/>
<evidence type="ECO:0000313" key="2">
    <source>
        <dbReference type="EMBL" id="EXB23147.1"/>
    </source>
</evidence>
<dbReference type="eggNOG" id="ENOG502QW79">
    <property type="taxonomic scope" value="Eukaryota"/>
</dbReference>
<name>W9QWJ8_9ROSA</name>
<accession>W9QWJ8</accession>
<dbReference type="EMBL" id="KE343313">
    <property type="protein sequence ID" value="EXB23147.1"/>
    <property type="molecule type" value="Genomic_DNA"/>
</dbReference>